<accession>A0A8J8KAF0</accession>
<protein>
    <submittedName>
        <fullName evidence="1">Uncharacterized protein</fullName>
    </submittedName>
</protein>
<reference evidence="1" key="1">
    <citation type="submission" date="2020-05" db="EMBL/GenBank/DDBJ databases">
        <title>Genomic Encyclopedia of Type Strains, Phase IV (KMG-V): Genome sequencing to study the core and pangenomes of soil and plant-associated prokaryotes.</title>
        <authorList>
            <person name="Whitman W."/>
        </authorList>
    </citation>
    <scope>NUCLEOTIDE SEQUENCE</scope>
    <source>
        <strain evidence="1">16F</strain>
    </source>
</reference>
<dbReference type="PROSITE" id="PS51257">
    <property type="entry name" value="PROKAR_LIPOPROTEIN"/>
    <property type="match status" value="1"/>
</dbReference>
<evidence type="ECO:0000313" key="2">
    <source>
        <dbReference type="Proteomes" id="UP000610746"/>
    </source>
</evidence>
<evidence type="ECO:0000313" key="1">
    <source>
        <dbReference type="EMBL" id="NRS94082.1"/>
    </source>
</evidence>
<proteinExistence type="predicted"/>
<sequence length="323" mass="37058">MKNIIILLAFLSVFSCKKAQSDSENLITSKEIIVNKEWNGDSIISNLNFINTINSSCKLNGTYFERSEKQVVKDYAKCALSKIMFDYSKLDSIKSDVLIGKQASFAIFIKKTIPLNKGEADLYSQTTLYVKNEKSVSDSLIIHQSLNFSEALTVLTRYYYIDHDKIYLLDIAEDESGSSVKKWEEYRINFKTGKIKLIKEKKFVDEVNPSTISQSDDNYWKGVYYFEATNRDDAKTIFDITINSLEDILVKINDDDAKETYLNIKAEKINPDKIKIKYDSSENEMGIIYIEKSGYNYFISGNPIYFINPGTNEGELVKKKLPN</sequence>
<keyword evidence="2" id="KW-1185">Reference proteome</keyword>
<gene>
    <name evidence="1" type="ORF">HNQ03_003182</name>
</gene>
<dbReference type="Proteomes" id="UP000610746">
    <property type="component" value="Unassembled WGS sequence"/>
</dbReference>
<comment type="caution">
    <text evidence="1">The sequence shown here is derived from an EMBL/GenBank/DDBJ whole genome shotgun (WGS) entry which is preliminary data.</text>
</comment>
<dbReference type="EMBL" id="JABSNO010000042">
    <property type="protein sequence ID" value="NRS94082.1"/>
    <property type="molecule type" value="Genomic_DNA"/>
</dbReference>
<dbReference type="AlphaFoldDB" id="A0A8J8KAF0"/>
<name>A0A8J8KAF0_9FLAO</name>
<organism evidence="1 2">
    <name type="scientific">Frigoriflavimonas asaccharolytica</name>
    <dbReference type="NCBI Taxonomy" id="2735899"/>
    <lineage>
        <taxon>Bacteria</taxon>
        <taxon>Pseudomonadati</taxon>
        <taxon>Bacteroidota</taxon>
        <taxon>Flavobacteriia</taxon>
        <taxon>Flavobacteriales</taxon>
        <taxon>Weeksellaceae</taxon>
        <taxon>Frigoriflavimonas</taxon>
    </lineage>
</organism>
<dbReference type="RefSeq" id="WP_173780613.1">
    <property type="nucleotide sequence ID" value="NZ_JABSNO010000042.1"/>
</dbReference>